<dbReference type="InterPro" id="IPR049472">
    <property type="entry name" value="MRNIP_N"/>
</dbReference>
<feature type="compositionally biased region" description="Polar residues" evidence="1">
    <location>
        <begin position="206"/>
        <end position="223"/>
    </location>
</feature>
<proteinExistence type="predicted"/>
<dbReference type="GO" id="GO:0005634">
    <property type="term" value="C:nucleus"/>
    <property type="evidence" value="ECO:0007669"/>
    <property type="project" value="TreeGrafter"/>
</dbReference>
<feature type="domain" description="MRN complex-interacting protein N-terminal" evidence="2">
    <location>
        <begin position="6"/>
        <end position="125"/>
    </location>
</feature>
<dbReference type="AlphaFoldDB" id="A0A1Y2AVG9"/>
<evidence type="ECO:0000259" key="2">
    <source>
        <dbReference type="Pfam" id="PF15749"/>
    </source>
</evidence>
<evidence type="ECO:0000313" key="3">
    <source>
        <dbReference type="EMBL" id="ORY26217.1"/>
    </source>
</evidence>
<dbReference type="STRING" id="1754190.A0A1Y2AVG9"/>
<dbReference type="OrthoDB" id="2147126at2759"/>
<dbReference type="PANTHER" id="PTHR15863">
    <property type="entry name" value="MRN COMPLEX-INTERACTING PROTEIN"/>
    <property type="match status" value="1"/>
</dbReference>
<protein>
    <recommendedName>
        <fullName evidence="2">MRN complex-interacting protein N-terminal domain-containing protein</fullName>
    </recommendedName>
</protein>
<name>A0A1Y2AVG9_9FUNG</name>
<feature type="region of interest" description="Disordered" evidence="1">
    <location>
        <begin position="181"/>
        <end position="244"/>
    </location>
</feature>
<sequence length="244" mass="28449">MPNFLVVRCCNCNIFQVQQENKKRKFSCKICNYKQSVLRVYLESTNPSNCRAHVQECNAKIIPLLEEKKKLKSILNYGNYDERYQNSGNRTIDSYFKRDKTKETNKSYDDNINDYGKKNSHWNMYLSDSENDSENEEENEVKGKEKIDSLNEGKKLNELNNLDNEKEEELAKNLIEKIAESISKSNEDDTESSQEEISSDDEPENDTQNIIEINSNSALSKYYNNRMNDNSNTNTNKEIGRNPM</sequence>
<dbReference type="EMBL" id="MCOG01000204">
    <property type="protein sequence ID" value="ORY26217.1"/>
    <property type="molecule type" value="Genomic_DNA"/>
</dbReference>
<organism evidence="3 4">
    <name type="scientific">Neocallimastix californiae</name>
    <dbReference type="NCBI Taxonomy" id="1754190"/>
    <lineage>
        <taxon>Eukaryota</taxon>
        <taxon>Fungi</taxon>
        <taxon>Fungi incertae sedis</taxon>
        <taxon>Chytridiomycota</taxon>
        <taxon>Chytridiomycota incertae sedis</taxon>
        <taxon>Neocallimastigomycetes</taxon>
        <taxon>Neocallimastigales</taxon>
        <taxon>Neocallimastigaceae</taxon>
        <taxon>Neocallimastix</taxon>
    </lineage>
</organism>
<feature type="compositionally biased region" description="Acidic residues" evidence="1">
    <location>
        <begin position="188"/>
        <end position="205"/>
    </location>
</feature>
<dbReference type="Proteomes" id="UP000193920">
    <property type="component" value="Unassembled WGS sequence"/>
</dbReference>
<evidence type="ECO:0000313" key="4">
    <source>
        <dbReference type="Proteomes" id="UP000193920"/>
    </source>
</evidence>
<accession>A0A1Y2AVG9</accession>
<feature type="compositionally biased region" description="Low complexity" evidence="1">
    <location>
        <begin position="224"/>
        <end position="236"/>
    </location>
</feature>
<dbReference type="Pfam" id="PF15749">
    <property type="entry name" value="MRNIP"/>
    <property type="match status" value="1"/>
</dbReference>
<evidence type="ECO:0000256" key="1">
    <source>
        <dbReference type="SAM" id="MobiDB-lite"/>
    </source>
</evidence>
<reference evidence="3 4" key="1">
    <citation type="submission" date="2016-08" db="EMBL/GenBank/DDBJ databases">
        <title>A Parts List for Fungal Cellulosomes Revealed by Comparative Genomics.</title>
        <authorList>
            <consortium name="DOE Joint Genome Institute"/>
            <person name="Haitjema C.H."/>
            <person name="Gilmore S.P."/>
            <person name="Henske J.K."/>
            <person name="Solomon K.V."/>
            <person name="De Groot R."/>
            <person name="Kuo A."/>
            <person name="Mondo S.J."/>
            <person name="Salamov A.A."/>
            <person name="Labutti K."/>
            <person name="Zhao Z."/>
            <person name="Chiniquy J."/>
            <person name="Barry K."/>
            <person name="Brewer H.M."/>
            <person name="Purvine S.O."/>
            <person name="Wright A.T."/>
            <person name="Boxma B."/>
            <person name="Van Alen T."/>
            <person name="Hackstein J.H."/>
            <person name="Baker S.E."/>
            <person name="Grigoriev I.V."/>
            <person name="O'Malley M.A."/>
        </authorList>
    </citation>
    <scope>NUCLEOTIDE SEQUENCE [LARGE SCALE GENOMIC DNA]</scope>
    <source>
        <strain evidence="3 4">G1</strain>
    </source>
</reference>
<feature type="region of interest" description="Disordered" evidence="1">
    <location>
        <begin position="123"/>
        <end position="146"/>
    </location>
</feature>
<dbReference type="GO" id="GO:0003682">
    <property type="term" value="F:chromatin binding"/>
    <property type="evidence" value="ECO:0007669"/>
    <property type="project" value="TreeGrafter"/>
</dbReference>
<dbReference type="GO" id="GO:0007095">
    <property type="term" value="P:mitotic G2 DNA damage checkpoint signaling"/>
    <property type="evidence" value="ECO:0007669"/>
    <property type="project" value="TreeGrafter"/>
</dbReference>
<keyword evidence="4" id="KW-1185">Reference proteome</keyword>
<dbReference type="PANTHER" id="PTHR15863:SF2">
    <property type="entry name" value="MRN COMPLEX-INTERACTING PROTEIN"/>
    <property type="match status" value="1"/>
</dbReference>
<comment type="caution">
    <text evidence="3">The sequence shown here is derived from an EMBL/GenBank/DDBJ whole genome shotgun (WGS) entry which is preliminary data.</text>
</comment>
<feature type="compositionally biased region" description="Acidic residues" evidence="1">
    <location>
        <begin position="129"/>
        <end position="139"/>
    </location>
</feature>
<gene>
    <name evidence="3" type="ORF">LY90DRAFT_104586</name>
</gene>
<dbReference type="InterPro" id="IPR032739">
    <property type="entry name" value="MRNIP"/>
</dbReference>